<dbReference type="InterPro" id="IPR003653">
    <property type="entry name" value="Peptidase_C48_C"/>
</dbReference>
<dbReference type="SUPFAM" id="SSF54001">
    <property type="entry name" value="Cysteine proteinases"/>
    <property type="match status" value="1"/>
</dbReference>
<dbReference type="Proteomes" id="UP000623129">
    <property type="component" value="Unassembled WGS sequence"/>
</dbReference>
<evidence type="ECO:0000256" key="3">
    <source>
        <dbReference type="ARBA" id="ARBA00022801"/>
    </source>
</evidence>
<feature type="region of interest" description="Disordered" evidence="4">
    <location>
        <begin position="635"/>
        <end position="720"/>
    </location>
</feature>
<keyword evidence="2 6" id="KW-0645">Protease</keyword>
<feature type="compositionally biased region" description="Basic and acidic residues" evidence="4">
    <location>
        <begin position="641"/>
        <end position="651"/>
    </location>
</feature>
<name>A0A833V9G6_9POAL</name>
<sequence>MVEIHSLNSSNQEEQAISEGATPEGAQIGVVPTISTETTDIVGVVPTISTSTTENVGLKQPMENIQEEANPPNPSQMMETPQNVADDEEKPLSLKRPRGGQLGRKKGDRINKPRTSDSCIKNRCIVESAMFFFHSQVMPRLHRDHIKVLARTPFMYLFAFPNRTQANNPLLHSILLKWDNDKGGFLLSNKLLMFTPDEVALVMGLGFEGEVVVYKRETLTFSALRRKFFEKRNEKITRKELEDTIIAALGNKKGTAEEIGGLLVMYIFTTILFPQNSGNVPIHLFPYVENIDRLRKYNWAETAWFFEHVEVPKVRIFRGHIPRFYNWKLHIGWRRDSFSRKLDLVRNTDIKPGSLDWSPSEALFKTEGLVFNFYSTCLARTDSLRKTHNLHLYKLVMEMAPIYNLFKFRVCNELLGCAASHMIEDLKYVEEESTELPKLSPATEQKMIAEVSHEEWKYQIKKKSRSKNVSPPGEQHAKGECKKSPGKGKQKGKAAKVEEKKGAHKPSSSIGVVTRSCAKLLEETPSSPLNKRVLYSVTPTPSVGKDAPVKRRKKEGNKIGDVEGKKENPEEGTDKITPEDVGVETFSESEETLEPQLTQNESVLQYGEIGTQYGGTLSDGGLDASDVVAQVLNDLKKKKHGEQGEENKVEPGGDNQCDQQKEGEENQGEKGGDKQFVEQKGVEKEVGVKAGGGDGEGKGEQGDQGGDGEGKGEQGEKVVDVKKGVHGSVAGNKETVIRLGDEHPTFSLGLTPPPPEIKKVSKELPIIPIKTTKLYSRAKILMSKKAGLRQAMKQDSQIIEISSQEQEKPAVKKGAMNKRVPMRRIQPKRNYVDKEPFVGEPFIHDDLKESMTFKNWVQTCLFQYDITEIEGVPFRYFEDHKDWDFCNDSLFIDPDIPELTQKQPLAKKSWEYEYRDMVSDTVSNVLDAWVNKYFNNILRESDYPFQNKAADLFMLPDHFRDILFSGNQIGPEVVEIAAFLLQRDTPVKNNEEWFYVIAKTLDMGHTNSFMKLFLAQPHLFSEQFERAKWLFVPLYARGHWILGAVDLKHKVIHLYNSLKDEEENMYWFSPHINTMHWVKYFLSWRLGDEEWMKVEYTWMGCPHQEGSNDCAIFIIRIMDCLSRNVAFDFDQAMIRKERLLLAFRILVDDRNDLQFSPNM</sequence>
<evidence type="ECO:0000256" key="4">
    <source>
        <dbReference type="SAM" id="MobiDB-lite"/>
    </source>
</evidence>
<dbReference type="EMBL" id="SWLB01000014">
    <property type="protein sequence ID" value="KAF3329802.1"/>
    <property type="molecule type" value="Genomic_DNA"/>
</dbReference>
<dbReference type="GO" id="GO:0006508">
    <property type="term" value="P:proteolysis"/>
    <property type="evidence" value="ECO:0007669"/>
    <property type="project" value="UniProtKB-KW"/>
</dbReference>
<evidence type="ECO:0000259" key="5">
    <source>
        <dbReference type="PROSITE" id="PS50600"/>
    </source>
</evidence>
<proteinExistence type="inferred from homology"/>
<keyword evidence="7" id="KW-1185">Reference proteome</keyword>
<reference evidence="6" key="1">
    <citation type="submission" date="2020-01" db="EMBL/GenBank/DDBJ databases">
        <title>Genome sequence of Kobresia littledalei, the first chromosome-level genome in the family Cyperaceae.</title>
        <authorList>
            <person name="Qu G."/>
        </authorList>
    </citation>
    <scope>NUCLEOTIDE SEQUENCE</scope>
    <source>
        <strain evidence="6">C.B.Clarke</strain>
        <tissue evidence="6">Leaf</tissue>
    </source>
</reference>
<dbReference type="InterPro" id="IPR038765">
    <property type="entry name" value="Papain-like_cys_pep_sf"/>
</dbReference>
<feature type="compositionally biased region" description="Polar residues" evidence="4">
    <location>
        <begin position="1"/>
        <end position="15"/>
    </location>
</feature>
<feature type="region of interest" description="Disordered" evidence="4">
    <location>
        <begin position="460"/>
        <end position="512"/>
    </location>
</feature>
<dbReference type="OrthoDB" id="76387at2759"/>
<feature type="domain" description="Ubiquitin-like protease family profile" evidence="5">
    <location>
        <begin position="889"/>
        <end position="1121"/>
    </location>
</feature>
<feature type="compositionally biased region" description="Basic and acidic residues" evidence="4">
    <location>
        <begin position="659"/>
        <end position="687"/>
    </location>
</feature>
<keyword evidence="3" id="KW-0378">Hydrolase</keyword>
<feature type="compositionally biased region" description="Basic residues" evidence="4">
    <location>
        <begin position="484"/>
        <end position="494"/>
    </location>
</feature>
<dbReference type="Gene3D" id="3.40.395.10">
    <property type="entry name" value="Adenoviral Proteinase, Chain A"/>
    <property type="match status" value="1"/>
</dbReference>
<comment type="similarity">
    <text evidence="1">Belongs to the peptidase C48 family.</text>
</comment>
<feature type="compositionally biased region" description="Basic and acidic residues" evidence="4">
    <location>
        <begin position="556"/>
        <end position="578"/>
    </location>
</feature>
<feature type="region of interest" description="Disordered" evidence="4">
    <location>
        <begin position="52"/>
        <end position="114"/>
    </location>
</feature>
<gene>
    <name evidence="6" type="ORF">FCM35_KLT05133</name>
</gene>
<evidence type="ECO:0000256" key="2">
    <source>
        <dbReference type="ARBA" id="ARBA00022670"/>
    </source>
</evidence>
<dbReference type="Pfam" id="PF02902">
    <property type="entry name" value="Peptidase_C48"/>
    <property type="match status" value="1"/>
</dbReference>
<evidence type="ECO:0000313" key="6">
    <source>
        <dbReference type="EMBL" id="KAF3329802.1"/>
    </source>
</evidence>
<feature type="region of interest" description="Disordered" evidence="4">
    <location>
        <begin position="1"/>
        <end position="24"/>
    </location>
</feature>
<dbReference type="AlphaFoldDB" id="A0A833V9G6"/>
<feature type="compositionally biased region" description="Basic and acidic residues" evidence="4">
    <location>
        <begin position="708"/>
        <end position="720"/>
    </location>
</feature>
<comment type="caution">
    <text evidence="6">The sequence shown here is derived from an EMBL/GenBank/DDBJ whole genome shotgun (WGS) entry which is preliminary data.</text>
</comment>
<dbReference type="GO" id="GO:0008234">
    <property type="term" value="F:cysteine-type peptidase activity"/>
    <property type="evidence" value="ECO:0007669"/>
    <property type="project" value="InterPro"/>
</dbReference>
<feature type="region of interest" description="Disordered" evidence="4">
    <location>
        <begin position="537"/>
        <end position="599"/>
    </location>
</feature>
<evidence type="ECO:0000256" key="1">
    <source>
        <dbReference type="ARBA" id="ARBA00005234"/>
    </source>
</evidence>
<evidence type="ECO:0000313" key="7">
    <source>
        <dbReference type="Proteomes" id="UP000623129"/>
    </source>
</evidence>
<protein>
    <submittedName>
        <fullName evidence="6">Ulp1 protease family, C-terminal catalytic domain-containing protein</fullName>
    </submittedName>
</protein>
<organism evidence="6 7">
    <name type="scientific">Carex littledalei</name>
    <dbReference type="NCBI Taxonomy" id="544730"/>
    <lineage>
        <taxon>Eukaryota</taxon>
        <taxon>Viridiplantae</taxon>
        <taxon>Streptophyta</taxon>
        <taxon>Embryophyta</taxon>
        <taxon>Tracheophyta</taxon>
        <taxon>Spermatophyta</taxon>
        <taxon>Magnoliopsida</taxon>
        <taxon>Liliopsida</taxon>
        <taxon>Poales</taxon>
        <taxon>Cyperaceae</taxon>
        <taxon>Cyperoideae</taxon>
        <taxon>Cariceae</taxon>
        <taxon>Carex</taxon>
        <taxon>Carex subgen. Euthyceras</taxon>
    </lineage>
</organism>
<accession>A0A833V9G6</accession>
<feature type="compositionally biased region" description="Basic residues" evidence="4">
    <location>
        <begin position="93"/>
        <end position="107"/>
    </location>
</feature>
<dbReference type="PROSITE" id="PS50600">
    <property type="entry name" value="ULP_PROTEASE"/>
    <property type="match status" value="1"/>
</dbReference>